<keyword evidence="3" id="KW-1185">Reference proteome</keyword>
<evidence type="ECO:0000313" key="3">
    <source>
        <dbReference type="Proteomes" id="UP000673394"/>
    </source>
</evidence>
<dbReference type="Gene3D" id="3.20.80.10">
    <property type="entry name" value="Regulatory factor, effector binding domain"/>
    <property type="match status" value="1"/>
</dbReference>
<dbReference type="InterPro" id="IPR010499">
    <property type="entry name" value="AraC_E-bd"/>
</dbReference>
<dbReference type="RefSeq" id="WP_210658162.1">
    <property type="nucleotide sequence ID" value="NZ_JAGKSP010000003.1"/>
</dbReference>
<comment type="caution">
    <text evidence="2">The sequence shown here is derived from an EMBL/GenBank/DDBJ whole genome shotgun (WGS) entry which is preliminary data.</text>
</comment>
<dbReference type="InterPro" id="IPR011256">
    <property type="entry name" value="Reg_factor_effector_dom_sf"/>
</dbReference>
<protein>
    <submittedName>
        <fullName evidence="2">Effector binding domain-containing protein</fullName>
    </submittedName>
</protein>
<evidence type="ECO:0000259" key="1">
    <source>
        <dbReference type="SMART" id="SM00871"/>
    </source>
</evidence>
<dbReference type="EMBL" id="JAGKSP010000003">
    <property type="protein sequence ID" value="MBP3963228.1"/>
    <property type="molecule type" value="Genomic_DNA"/>
</dbReference>
<proteinExistence type="predicted"/>
<organism evidence="2 3">
    <name type="scientific">Paenibacillus lignilyticus</name>
    <dbReference type="NCBI Taxonomy" id="1172615"/>
    <lineage>
        <taxon>Bacteria</taxon>
        <taxon>Bacillati</taxon>
        <taxon>Bacillota</taxon>
        <taxon>Bacilli</taxon>
        <taxon>Bacillales</taxon>
        <taxon>Paenibacillaceae</taxon>
        <taxon>Paenibacillus</taxon>
    </lineage>
</organism>
<dbReference type="SMART" id="SM00871">
    <property type="entry name" value="AraC_E_bind"/>
    <property type="match status" value="1"/>
</dbReference>
<dbReference type="SUPFAM" id="SSF55136">
    <property type="entry name" value="Probable bacterial effector-binding domain"/>
    <property type="match status" value="1"/>
</dbReference>
<dbReference type="InterPro" id="IPR029441">
    <property type="entry name" value="Cass2"/>
</dbReference>
<feature type="domain" description="AraC effector-binding" evidence="1">
    <location>
        <begin position="1"/>
        <end position="158"/>
    </location>
</feature>
<name>A0ABS5CBA7_9BACL</name>
<dbReference type="Proteomes" id="UP000673394">
    <property type="component" value="Unassembled WGS sequence"/>
</dbReference>
<dbReference type="Pfam" id="PF14526">
    <property type="entry name" value="Cass2"/>
    <property type="match status" value="1"/>
</dbReference>
<evidence type="ECO:0000313" key="2">
    <source>
        <dbReference type="EMBL" id="MBP3963228.1"/>
    </source>
</evidence>
<accession>A0ABS5CBA7</accession>
<reference evidence="2 3" key="1">
    <citation type="submission" date="2021-04" db="EMBL/GenBank/DDBJ databases">
        <title>Paenibacillus sp. DLE-14 whole genome sequence.</title>
        <authorList>
            <person name="Ham Y.J."/>
        </authorList>
    </citation>
    <scope>NUCLEOTIDE SEQUENCE [LARGE SCALE GENOMIC DNA]</scope>
    <source>
        <strain evidence="2 3">DLE-14</strain>
    </source>
</reference>
<sequence length="163" mass="18852">MKIEIIQTSTISSFVGVRASSLMSNLGNAVNQALHEVVRRSDEIGNIRNREVTYGITPPNYKGNDGLLDFYYCYEVEPLSNVPHGMVHLHLLPRVYSVTYYRGAASKLVTAYEFTSKWIAENGYEYDDVSYYFERYDEKTMRETDDVRNEITIYCPIKEKSFV</sequence>
<gene>
    <name evidence="2" type="ORF">I8J30_10995</name>
</gene>